<evidence type="ECO:0000256" key="5">
    <source>
        <dbReference type="ARBA" id="ARBA00022741"/>
    </source>
</evidence>
<dbReference type="AlphaFoldDB" id="A0A6P2BWY0"/>
<keyword evidence="10" id="KW-0812">Transmembrane</keyword>
<dbReference type="Pfam" id="PF23539">
    <property type="entry name" value="DUF7134"/>
    <property type="match status" value="1"/>
</dbReference>
<evidence type="ECO:0000256" key="8">
    <source>
        <dbReference type="ARBA" id="ARBA00023012"/>
    </source>
</evidence>
<keyword evidence="8" id="KW-0902">Two-component regulatory system</keyword>
<reference evidence="14 15" key="1">
    <citation type="submission" date="2018-11" db="EMBL/GenBank/DDBJ databases">
        <title>Trebonia kvetii gen.nov., sp.nov., a novel acidophilic actinobacterium, and proposal of the new actinobacterial family Treboniaceae fam. nov.</title>
        <authorList>
            <person name="Rapoport D."/>
            <person name="Sagova-Mareckova M."/>
            <person name="Sedlacek I."/>
            <person name="Provaznik J."/>
            <person name="Kralova S."/>
            <person name="Pavlinic D."/>
            <person name="Benes V."/>
            <person name="Kopecky J."/>
        </authorList>
    </citation>
    <scope>NUCLEOTIDE SEQUENCE [LARGE SCALE GENOMIC DNA]</scope>
    <source>
        <strain evidence="14 15">15Tr583</strain>
    </source>
</reference>
<name>A0A6P2BWY0_9ACTN</name>
<evidence type="ECO:0000313" key="14">
    <source>
        <dbReference type="EMBL" id="TVZ02665.1"/>
    </source>
</evidence>
<dbReference type="Pfam" id="PF02518">
    <property type="entry name" value="HATPase_c"/>
    <property type="match status" value="1"/>
</dbReference>
<feature type="coiled-coil region" evidence="9">
    <location>
        <begin position="159"/>
        <end position="186"/>
    </location>
</feature>
<dbReference type="Proteomes" id="UP000460272">
    <property type="component" value="Unassembled WGS sequence"/>
</dbReference>
<evidence type="ECO:0000256" key="1">
    <source>
        <dbReference type="ARBA" id="ARBA00000085"/>
    </source>
</evidence>
<feature type="transmembrane region" description="Helical" evidence="10">
    <location>
        <begin position="131"/>
        <end position="151"/>
    </location>
</feature>
<feature type="domain" description="DUF7134" evidence="13">
    <location>
        <begin position="19"/>
        <end position="156"/>
    </location>
</feature>
<dbReference type="GO" id="GO:0005524">
    <property type="term" value="F:ATP binding"/>
    <property type="evidence" value="ECO:0007669"/>
    <property type="project" value="UniProtKB-KW"/>
</dbReference>
<feature type="domain" description="Histidine kinase/HSP90-like ATPase" evidence="11">
    <location>
        <begin position="297"/>
        <end position="388"/>
    </location>
</feature>
<gene>
    <name evidence="14" type="ORF">EAS64_28280</name>
</gene>
<evidence type="ECO:0000256" key="10">
    <source>
        <dbReference type="SAM" id="Phobius"/>
    </source>
</evidence>
<dbReference type="EC" id="2.7.13.3" evidence="2"/>
<dbReference type="CDD" id="cd16917">
    <property type="entry name" value="HATPase_UhpB-NarQ-NarX-like"/>
    <property type="match status" value="1"/>
</dbReference>
<evidence type="ECO:0000256" key="9">
    <source>
        <dbReference type="SAM" id="Coils"/>
    </source>
</evidence>
<keyword evidence="6 14" id="KW-0418">Kinase</keyword>
<keyword evidence="15" id="KW-1185">Reference proteome</keyword>
<dbReference type="RefSeq" id="WP_145857894.1">
    <property type="nucleotide sequence ID" value="NZ_RPFW01000005.1"/>
</dbReference>
<dbReference type="GO" id="GO:0000155">
    <property type="term" value="F:phosphorelay sensor kinase activity"/>
    <property type="evidence" value="ECO:0007669"/>
    <property type="project" value="InterPro"/>
</dbReference>
<dbReference type="InterPro" id="IPR003594">
    <property type="entry name" value="HATPase_dom"/>
</dbReference>
<keyword evidence="9" id="KW-0175">Coiled coil</keyword>
<evidence type="ECO:0000256" key="3">
    <source>
        <dbReference type="ARBA" id="ARBA00022553"/>
    </source>
</evidence>
<keyword evidence="7" id="KW-0067">ATP-binding</keyword>
<keyword evidence="10" id="KW-1133">Transmembrane helix</keyword>
<dbReference type="Gene3D" id="3.30.565.10">
    <property type="entry name" value="Histidine kinase-like ATPase, C-terminal domain"/>
    <property type="match status" value="1"/>
</dbReference>
<organism evidence="14 15">
    <name type="scientific">Trebonia kvetii</name>
    <dbReference type="NCBI Taxonomy" id="2480626"/>
    <lineage>
        <taxon>Bacteria</taxon>
        <taxon>Bacillati</taxon>
        <taxon>Actinomycetota</taxon>
        <taxon>Actinomycetes</taxon>
        <taxon>Streptosporangiales</taxon>
        <taxon>Treboniaceae</taxon>
        <taxon>Trebonia</taxon>
    </lineage>
</organism>
<dbReference type="InterPro" id="IPR055558">
    <property type="entry name" value="DUF7134"/>
</dbReference>
<dbReference type="GO" id="GO:0046983">
    <property type="term" value="F:protein dimerization activity"/>
    <property type="evidence" value="ECO:0007669"/>
    <property type="project" value="InterPro"/>
</dbReference>
<evidence type="ECO:0000259" key="12">
    <source>
        <dbReference type="Pfam" id="PF07730"/>
    </source>
</evidence>
<evidence type="ECO:0000259" key="13">
    <source>
        <dbReference type="Pfam" id="PF23539"/>
    </source>
</evidence>
<keyword evidence="3" id="KW-0597">Phosphoprotein</keyword>
<comment type="catalytic activity">
    <reaction evidence="1">
        <text>ATP + protein L-histidine = ADP + protein N-phospho-L-histidine.</text>
        <dbReference type="EC" id="2.7.13.3"/>
    </reaction>
</comment>
<dbReference type="PANTHER" id="PTHR24421:SF10">
    <property type="entry name" value="NITRATE_NITRITE SENSOR PROTEIN NARQ"/>
    <property type="match status" value="1"/>
</dbReference>
<protein>
    <recommendedName>
        <fullName evidence="2">histidine kinase</fullName>
        <ecNumber evidence="2">2.7.13.3</ecNumber>
    </recommendedName>
</protein>
<keyword evidence="10" id="KW-0472">Membrane</keyword>
<keyword evidence="4" id="KW-0808">Transferase</keyword>
<dbReference type="InterPro" id="IPR036890">
    <property type="entry name" value="HATPase_C_sf"/>
</dbReference>
<dbReference type="EMBL" id="RPFW01000005">
    <property type="protein sequence ID" value="TVZ02665.1"/>
    <property type="molecule type" value="Genomic_DNA"/>
</dbReference>
<evidence type="ECO:0000256" key="6">
    <source>
        <dbReference type="ARBA" id="ARBA00022777"/>
    </source>
</evidence>
<dbReference type="SUPFAM" id="SSF55874">
    <property type="entry name" value="ATPase domain of HSP90 chaperone/DNA topoisomerase II/histidine kinase"/>
    <property type="match status" value="1"/>
</dbReference>
<accession>A0A6P2BWY0</accession>
<dbReference type="InterPro" id="IPR050482">
    <property type="entry name" value="Sensor_HK_TwoCompSys"/>
</dbReference>
<dbReference type="Pfam" id="PF07730">
    <property type="entry name" value="HisKA_3"/>
    <property type="match status" value="1"/>
</dbReference>
<dbReference type="PANTHER" id="PTHR24421">
    <property type="entry name" value="NITRATE/NITRITE SENSOR PROTEIN NARX-RELATED"/>
    <property type="match status" value="1"/>
</dbReference>
<dbReference type="InterPro" id="IPR011712">
    <property type="entry name" value="Sig_transdc_His_kin_sub3_dim/P"/>
</dbReference>
<evidence type="ECO:0000256" key="7">
    <source>
        <dbReference type="ARBA" id="ARBA00022840"/>
    </source>
</evidence>
<dbReference type="GO" id="GO:0016020">
    <property type="term" value="C:membrane"/>
    <property type="evidence" value="ECO:0007669"/>
    <property type="project" value="InterPro"/>
</dbReference>
<dbReference type="Gene3D" id="1.20.5.1930">
    <property type="match status" value="1"/>
</dbReference>
<keyword evidence="5" id="KW-0547">Nucleotide-binding</keyword>
<evidence type="ECO:0000256" key="4">
    <source>
        <dbReference type="ARBA" id="ARBA00022679"/>
    </source>
</evidence>
<evidence type="ECO:0000259" key="11">
    <source>
        <dbReference type="Pfam" id="PF02518"/>
    </source>
</evidence>
<feature type="transmembrane region" description="Helical" evidence="10">
    <location>
        <begin position="109"/>
        <end position="125"/>
    </location>
</feature>
<evidence type="ECO:0000256" key="2">
    <source>
        <dbReference type="ARBA" id="ARBA00012438"/>
    </source>
</evidence>
<feature type="domain" description="Signal transduction histidine kinase subgroup 3 dimerisation and phosphoacceptor" evidence="12">
    <location>
        <begin position="184"/>
        <end position="249"/>
    </location>
</feature>
<feature type="transmembrane region" description="Helical" evidence="10">
    <location>
        <begin position="86"/>
        <end position="102"/>
    </location>
</feature>
<sequence length="390" mass="41236">MTGTTSRYPAHRTAAGRVSDVLAVLAAMASAVPAAQHGETRPSNAVVAVAVLAAIPLAARRRWPVPVFACVLALSLATALWDSFRAVNGLALLIALYTVASLRPRREALACTAALFALIVSIAFWQAGGAFWYDGIFVCGLFVAALGLGLYSATRRAYLAELTDRADRLERERDQQVALAAAAERARIAREMHDIVAHNLTVMVTLSEAAAASVPGAPQRSAEIMRDVSTVGRGALADTRRLLGVLRQDPAAPAAGDLRPVPGLAQLDELVGQVRSAGLDTTLEISGRVPGLSEGLQLTVYRLVQEALTNTLKHAGPGAHATVRLHFQPGQLRVDIRDDGTGHEGTPWRDSGSGLLGMRERVRAFGGNVEAGPLEPHGWQVSARLDLDAA</sequence>
<proteinExistence type="predicted"/>
<comment type="caution">
    <text evidence="14">The sequence shown here is derived from an EMBL/GenBank/DDBJ whole genome shotgun (WGS) entry which is preliminary data.</text>
</comment>
<feature type="transmembrane region" description="Helical" evidence="10">
    <location>
        <begin position="63"/>
        <end position="80"/>
    </location>
</feature>
<evidence type="ECO:0000313" key="15">
    <source>
        <dbReference type="Proteomes" id="UP000460272"/>
    </source>
</evidence>
<dbReference type="OrthoDB" id="227596at2"/>